<accession>A0A225D3V0</accession>
<proteinExistence type="predicted"/>
<dbReference type="Proteomes" id="UP000214646">
    <property type="component" value="Unassembled WGS sequence"/>
</dbReference>
<gene>
    <name evidence="1" type="ORF">FRUB_08196</name>
</gene>
<keyword evidence="2" id="KW-1185">Reference proteome</keyword>
<dbReference type="EMBL" id="NIDE01000017">
    <property type="protein sequence ID" value="OWK35633.1"/>
    <property type="molecule type" value="Genomic_DNA"/>
</dbReference>
<organism evidence="1 2">
    <name type="scientific">Fimbriiglobus ruber</name>
    <dbReference type="NCBI Taxonomy" id="1908690"/>
    <lineage>
        <taxon>Bacteria</taxon>
        <taxon>Pseudomonadati</taxon>
        <taxon>Planctomycetota</taxon>
        <taxon>Planctomycetia</taxon>
        <taxon>Gemmatales</taxon>
        <taxon>Gemmataceae</taxon>
        <taxon>Fimbriiglobus</taxon>
    </lineage>
</organism>
<name>A0A225D3V0_9BACT</name>
<sequence length="379" mass="41623">MGCSVTCPDCQYAAKFHSYQTCRVLTVHGDVQVQRAYYRCARCPQSFIPYDDAVGLRDSISPGFRPLVCLAGTRAPFADAAEDIVRRYTGVRLSASTVLRCTEAEGERLRAQLRQGRMVQPIVTEPGWTKPREGQEPAAYVGLDAFSVPMQGAGTGPADHHMLYTAVVYTPDKKHHRDLVDFELDVLAEQLRSQTRACGLTDVSQLVAITDGGNGLEEALHRHLADSLATVLDWYHAAEHLSDFARVRFGPNEGLRAAWTEQAKGILYEQGGEALLTHLRGVVLPPDAGDDVHEALRQVIGYFGNNRHRTDYPTYRAKGWDIGSGPTEAGCKIISERLKGSGMRWVEDGAATVGALRALYVSGAKVWDGFWSQPHQLAA</sequence>
<evidence type="ECO:0000313" key="2">
    <source>
        <dbReference type="Proteomes" id="UP000214646"/>
    </source>
</evidence>
<evidence type="ECO:0000313" key="1">
    <source>
        <dbReference type="EMBL" id="OWK35633.1"/>
    </source>
</evidence>
<reference evidence="2" key="1">
    <citation type="submission" date="2017-06" db="EMBL/GenBank/DDBJ databases">
        <title>Genome analysis of Fimbriiglobus ruber SP5, the first member of the order Planctomycetales with confirmed chitinolytic capability.</title>
        <authorList>
            <person name="Ravin N.V."/>
            <person name="Rakitin A.L."/>
            <person name="Ivanova A.A."/>
            <person name="Beletsky A.V."/>
            <person name="Kulichevskaya I.S."/>
            <person name="Mardanov A.V."/>
            <person name="Dedysh S.N."/>
        </authorList>
    </citation>
    <scope>NUCLEOTIDE SEQUENCE [LARGE SCALE GENOMIC DNA]</scope>
    <source>
        <strain evidence="2">SP5</strain>
    </source>
</reference>
<comment type="caution">
    <text evidence="1">The sequence shown here is derived from an EMBL/GenBank/DDBJ whole genome shotgun (WGS) entry which is preliminary data.</text>
</comment>
<evidence type="ECO:0008006" key="3">
    <source>
        <dbReference type="Google" id="ProtNLM"/>
    </source>
</evidence>
<dbReference type="AlphaFoldDB" id="A0A225D3V0"/>
<protein>
    <recommendedName>
        <fullName evidence="3">ISKra4 family transposase</fullName>
    </recommendedName>
</protein>